<keyword evidence="3 5" id="KW-0732">Signal</keyword>
<protein>
    <recommendedName>
        <fullName evidence="6">AA1-like domain-containing protein</fullName>
    </recommendedName>
</protein>
<feature type="signal peptide" evidence="5">
    <location>
        <begin position="1"/>
        <end position="15"/>
    </location>
</feature>
<dbReference type="Proteomes" id="UP001301958">
    <property type="component" value="Unassembled WGS sequence"/>
</dbReference>
<dbReference type="InterPro" id="IPR032382">
    <property type="entry name" value="AltA1"/>
</dbReference>
<organism evidence="7 8">
    <name type="scientific">Podospora fimiseda</name>
    <dbReference type="NCBI Taxonomy" id="252190"/>
    <lineage>
        <taxon>Eukaryota</taxon>
        <taxon>Fungi</taxon>
        <taxon>Dikarya</taxon>
        <taxon>Ascomycota</taxon>
        <taxon>Pezizomycotina</taxon>
        <taxon>Sordariomycetes</taxon>
        <taxon>Sordariomycetidae</taxon>
        <taxon>Sordariales</taxon>
        <taxon>Podosporaceae</taxon>
        <taxon>Podospora</taxon>
    </lineage>
</organism>
<evidence type="ECO:0000256" key="2">
    <source>
        <dbReference type="ARBA" id="ARBA00022525"/>
    </source>
</evidence>
<reference evidence="7" key="2">
    <citation type="submission" date="2023-05" db="EMBL/GenBank/DDBJ databases">
        <authorList>
            <consortium name="Lawrence Berkeley National Laboratory"/>
            <person name="Steindorff A."/>
            <person name="Hensen N."/>
            <person name="Bonometti L."/>
            <person name="Westerberg I."/>
            <person name="Brannstrom I.O."/>
            <person name="Guillou S."/>
            <person name="Cros-Aarteil S."/>
            <person name="Calhoun S."/>
            <person name="Haridas S."/>
            <person name="Kuo A."/>
            <person name="Mondo S."/>
            <person name="Pangilinan J."/>
            <person name="Riley R."/>
            <person name="Labutti K."/>
            <person name="Andreopoulos B."/>
            <person name="Lipzen A."/>
            <person name="Chen C."/>
            <person name="Yanf M."/>
            <person name="Daum C."/>
            <person name="Ng V."/>
            <person name="Clum A."/>
            <person name="Ohm R."/>
            <person name="Martin F."/>
            <person name="Silar P."/>
            <person name="Natvig D."/>
            <person name="Lalanne C."/>
            <person name="Gautier V."/>
            <person name="Ament-Velasquez S.L."/>
            <person name="Kruys A."/>
            <person name="Hutchinson M.I."/>
            <person name="Powell A.J."/>
            <person name="Barry K."/>
            <person name="Miller A.N."/>
            <person name="Grigoriev I.V."/>
            <person name="Debuchy R."/>
            <person name="Gladieux P."/>
            <person name="Thoren M.H."/>
            <person name="Johannesson H."/>
        </authorList>
    </citation>
    <scope>NUCLEOTIDE SEQUENCE</scope>
    <source>
        <strain evidence="7">CBS 990.96</strain>
    </source>
</reference>
<gene>
    <name evidence="7" type="ORF">QBC38DRAFT_81827</name>
</gene>
<evidence type="ECO:0000313" key="8">
    <source>
        <dbReference type="Proteomes" id="UP001301958"/>
    </source>
</evidence>
<evidence type="ECO:0000259" key="6">
    <source>
        <dbReference type="Pfam" id="PF16541"/>
    </source>
</evidence>
<name>A0AAN6YQ89_9PEZI</name>
<keyword evidence="2" id="KW-0964">Secreted</keyword>
<accession>A0AAN6YQ89</accession>
<dbReference type="EMBL" id="MU865470">
    <property type="protein sequence ID" value="KAK4222478.1"/>
    <property type="molecule type" value="Genomic_DNA"/>
</dbReference>
<comment type="subcellular location">
    <subcellularLocation>
        <location evidence="1">Secreted</location>
    </subcellularLocation>
</comment>
<evidence type="ECO:0000313" key="7">
    <source>
        <dbReference type="EMBL" id="KAK4222478.1"/>
    </source>
</evidence>
<evidence type="ECO:0000256" key="3">
    <source>
        <dbReference type="ARBA" id="ARBA00022729"/>
    </source>
</evidence>
<keyword evidence="8" id="KW-1185">Reference proteome</keyword>
<sequence>MKSTILLSLFSLALANPVGTHNNNGKSCPAPDPVKKCEKSLSNLKWTVHGFDYHASYIFTTPAHQNSWGYVNFNISNSIVPYTASCAAASSQLSDFFYGTQEYNCQLIGEGVAAGAAVNFKFSRPSGQLDISESVVCKGKPQDKTFTVSGSTNLTLSCTDTTTTNPSWTPGQIYSSREVKCVPVDVTFGASSVV</sequence>
<dbReference type="GO" id="GO:0005576">
    <property type="term" value="C:extracellular region"/>
    <property type="evidence" value="ECO:0007669"/>
    <property type="project" value="UniProtKB-SubCell"/>
</dbReference>
<reference evidence="7" key="1">
    <citation type="journal article" date="2023" name="Mol. Phylogenet. Evol.">
        <title>Genome-scale phylogeny and comparative genomics of the fungal order Sordariales.</title>
        <authorList>
            <person name="Hensen N."/>
            <person name="Bonometti L."/>
            <person name="Westerberg I."/>
            <person name="Brannstrom I.O."/>
            <person name="Guillou S."/>
            <person name="Cros-Aarteil S."/>
            <person name="Calhoun S."/>
            <person name="Haridas S."/>
            <person name="Kuo A."/>
            <person name="Mondo S."/>
            <person name="Pangilinan J."/>
            <person name="Riley R."/>
            <person name="LaButti K."/>
            <person name="Andreopoulos B."/>
            <person name="Lipzen A."/>
            <person name="Chen C."/>
            <person name="Yan M."/>
            <person name="Daum C."/>
            <person name="Ng V."/>
            <person name="Clum A."/>
            <person name="Steindorff A."/>
            <person name="Ohm R.A."/>
            <person name="Martin F."/>
            <person name="Silar P."/>
            <person name="Natvig D.O."/>
            <person name="Lalanne C."/>
            <person name="Gautier V."/>
            <person name="Ament-Velasquez S.L."/>
            <person name="Kruys A."/>
            <person name="Hutchinson M.I."/>
            <person name="Powell A.J."/>
            <person name="Barry K."/>
            <person name="Miller A.N."/>
            <person name="Grigoriev I.V."/>
            <person name="Debuchy R."/>
            <person name="Gladieux P."/>
            <person name="Hiltunen Thoren M."/>
            <person name="Johannesson H."/>
        </authorList>
    </citation>
    <scope>NUCLEOTIDE SEQUENCE</scope>
    <source>
        <strain evidence="7">CBS 990.96</strain>
    </source>
</reference>
<keyword evidence="4" id="KW-1015">Disulfide bond</keyword>
<comment type="caution">
    <text evidence="7">The sequence shown here is derived from an EMBL/GenBank/DDBJ whole genome shotgun (WGS) entry which is preliminary data.</text>
</comment>
<proteinExistence type="predicted"/>
<feature type="chain" id="PRO_5042820717" description="AA1-like domain-containing protein" evidence="5">
    <location>
        <begin position="16"/>
        <end position="194"/>
    </location>
</feature>
<evidence type="ECO:0000256" key="4">
    <source>
        <dbReference type="ARBA" id="ARBA00023157"/>
    </source>
</evidence>
<dbReference type="Pfam" id="PF16541">
    <property type="entry name" value="AltA1"/>
    <property type="match status" value="1"/>
</dbReference>
<dbReference type="AlphaFoldDB" id="A0AAN6YQ89"/>
<evidence type="ECO:0000256" key="5">
    <source>
        <dbReference type="SAM" id="SignalP"/>
    </source>
</evidence>
<feature type="domain" description="AA1-like" evidence="6">
    <location>
        <begin position="51"/>
        <end position="181"/>
    </location>
</feature>
<evidence type="ECO:0000256" key="1">
    <source>
        <dbReference type="ARBA" id="ARBA00004613"/>
    </source>
</evidence>